<dbReference type="GO" id="GO:0005886">
    <property type="term" value="C:plasma membrane"/>
    <property type="evidence" value="ECO:0007669"/>
    <property type="project" value="UniProtKB-SubCell"/>
</dbReference>
<protein>
    <recommendedName>
        <fullName evidence="4 14">Undecaprenyl-diphosphatase</fullName>
        <ecNumber evidence="3 14">3.6.1.27</ecNumber>
    </recommendedName>
    <alternativeName>
        <fullName evidence="12 14">Bacitracin resistance protein</fullName>
    </alternativeName>
    <alternativeName>
        <fullName evidence="11 14">Undecaprenyl pyrophosphate phosphatase</fullName>
    </alternativeName>
</protein>
<dbReference type="GO" id="GO:0046677">
    <property type="term" value="P:response to antibiotic"/>
    <property type="evidence" value="ECO:0007669"/>
    <property type="project" value="UniProtKB-UniRule"/>
</dbReference>
<keyword evidence="9 14" id="KW-0472">Membrane</keyword>
<feature type="transmembrane region" description="Helical" evidence="14">
    <location>
        <begin position="186"/>
        <end position="204"/>
    </location>
</feature>
<dbReference type="NCBIfam" id="NF001393">
    <property type="entry name" value="PRK00281.2-4"/>
    <property type="match status" value="1"/>
</dbReference>
<evidence type="ECO:0000313" key="16">
    <source>
        <dbReference type="Proteomes" id="UP000244906"/>
    </source>
</evidence>
<evidence type="ECO:0000256" key="9">
    <source>
        <dbReference type="ARBA" id="ARBA00023136"/>
    </source>
</evidence>
<dbReference type="HAMAP" id="MF_01006">
    <property type="entry name" value="Undec_diphosphatase"/>
    <property type="match status" value="1"/>
</dbReference>
<evidence type="ECO:0000256" key="1">
    <source>
        <dbReference type="ARBA" id="ARBA00004651"/>
    </source>
</evidence>
<keyword evidence="16" id="KW-1185">Reference proteome</keyword>
<feature type="transmembrane region" description="Helical" evidence="14">
    <location>
        <begin position="87"/>
        <end position="109"/>
    </location>
</feature>
<keyword evidence="6 14" id="KW-0812">Transmembrane</keyword>
<dbReference type="PANTHER" id="PTHR30622">
    <property type="entry name" value="UNDECAPRENYL-DIPHOSPHATASE"/>
    <property type="match status" value="1"/>
</dbReference>
<comment type="catalytic activity">
    <reaction evidence="13 14">
        <text>di-trans,octa-cis-undecaprenyl diphosphate + H2O = di-trans,octa-cis-undecaprenyl phosphate + phosphate + H(+)</text>
        <dbReference type="Rhea" id="RHEA:28094"/>
        <dbReference type="ChEBI" id="CHEBI:15377"/>
        <dbReference type="ChEBI" id="CHEBI:15378"/>
        <dbReference type="ChEBI" id="CHEBI:43474"/>
        <dbReference type="ChEBI" id="CHEBI:58405"/>
        <dbReference type="ChEBI" id="CHEBI:60392"/>
        <dbReference type="EC" id="3.6.1.27"/>
    </reaction>
</comment>
<dbReference type="GO" id="GO:0008360">
    <property type="term" value="P:regulation of cell shape"/>
    <property type="evidence" value="ECO:0007669"/>
    <property type="project" value="UniProtKB-KW"/>
</dbReference>
<evidence type="ECO:0000313" key="15">
    <source>
        <dbReference type="EMBL" id="PVZ65629.1"/>
    </source>
</evidence>
<comment type="caution">
    <text evidence="15">The sequence shown here is derived from an EMBL/GenBank/DDBJ whole genome shotgun (WGS) entry which is preliminary data.</text>
</comment>
<keyword evidence="5 14" id="KW-1003">Cell membrane</keyword>
<dbReference type="InterPro" id="IPR003824">
    <property type="entry name" value="UppP"/>
</dbReference>
<evidence type="ECO:0000256" key="14">
    <source>
        <dbReference type="HAMAP-Rule" id="MF_01006"/>
    </source>
</evidence>
<comment type="miscellaneous">
    <text evidence="14">Bacitracin is thought to be involved in the inhibition of peptidoglycan synthesis by sequestering undecaprenyl diphosphate, thereby reducing the pool of lipid carrier available.</text>
</comment>
<keyword evidence="7 14" id="KW-0378">Hydrolase</keyword>
<comment type="similarity">
    <text evidence="2 14">Belongs to the UppP family.</text>
</comment>
<keyword evidence="14" id="KW-0961">Cell wall biogenesis/degradation</keyword>
<comment type="function">
    <text evidence="14">Catalyzes the dephosphorylation of undecaprenyl diphosphate (UPP). Confers resistance to bacitracin.</text>
</comment>
<dbReference type="GO" id="GO:0050380">
    <property type="term" value="F:undecaprenyl-diphosphatase activity"/>
    <property type="evidence" value="ECO:0007669"/>
    <property type="project" value="UniProtKB-UniRule"/>
</dbReference>
<feature type="transmembrane region" description="Helical" evidence="14">
    <location>
        <begin position="115"/>
        <end position="131"/>
    </location>
</feature>
<evidence type="ECO:0000256" key="3">
    <source>
        <dbReference type="ARBA" id="ARBA00012374"/>
    </source>
</evidence>
<evidence type="ECO:0000256" key="11">
    <source>
        <dbReference type="ARBA" id="ARBA00032707"/>
    </source>
</evidence>
<keyword evidence="14" id="KW-0133">Cell shape</keyword>
<dbReference type="AlphaFoldDB" id="A0A2V1GQ31"/>
<feature type="transmembrane region" description="Helical" evidence="14">
    <location>
        <begin position="216"/>
        <end position="240"/>
    </location>
</feature>
<proteinExistence type="inferred from homology"/>
<feature type="transmembrane region" description="Helical" evidence="14">
    <location>
        <begin position="40"/>
        <end position="59"/>
    </location>
</feature>
<dbReference type="NCBIfam" id="TIGR00753">
    <property type="entry name" value="undec_PP_bacA"/>
    <property type="match status" value="1"/>
</dbReference>
<gene>
    <name evidence="14" type="primary">uppP</name>
    <name evidence="15" type="ORF">DC094_17230</name>
</gene>
<name>A0A2V1GQ31_9GAMM</name>
<keyword evidence="14" id="KW-0573">Peptidoglycan synthesis</keyword>
<dbReference type="Pfam" id="PF02673">
    <property type="entry name" value="BacA"/>
    <property type="match status" value="1"/>
</dbReference>
<evidence type="ECO:0000256" key="10">
    <source>
        <dbReference type="ARBA" id="ARBA00023251"/>
    </source>
</evidence>
<organism evidence="15 16">
    <name type="scientific">Pelagibaculum spongiae</name>
    <dbReference type="NCBI Taxonomy" id="2080658"/>
    <lineage>
        <taxon>Bacteria</taxon>
        <taxon>Pseudomonadati</taxon>
        <taxon>Pseudomonadota</taxon>
        <taxon>Gammaproteobacteria</taxon>
        <taxon>Oceanospirillales</taxon>
        <taxon>Pelagibaculum</taxon>
    </lineage>
</organism>
<evidence type="ECO:0000256" key="2">
    <source>
        <dbReference type="ARBA" id="ARBA00010621"/>
    </source>
</evidence>
<reference evidence="15 16" key="1">
    <citation type="submission" date="2018-04" db="EMBL/GenBank/DDBJ databases">
        <title>Thalassorhabdus spongiae gen. nov., sp. nov., isolated from a marine sponge in South-West Iceland.</title>
        <authorList>
            <person name="Knobloch S."/>
            <person name="Daussin A."/>
            <person name="Johannsson R."/>
            <person name="Marteinsson V.T."/>
        </authorList>
    </citation>
    <scope>NUCLEOTIDE SEQUENCE [LARGE SCALE GENOMIC DNA]</scope>
    <source>
        <strain evidence="15 16">Hp12</strain>
    </source>
</reference>
<dbReference type="EC" id="3.6.1.27" evidence="3 14"/>
<feature type="transmembrane region" description="Helical" evidence="14">
    <location>
        <begin position="252"/>
        <end position="271"/>
    </location>
</feature>
<accession>A0A2V1GQ31</accession>
<keyword evidence="8 14" id="KW-1133">Transmembrane helix</keyword>
<dbReference type="GO" id="GO:0071555">
    <property type="term" value="P:cell wall organization"/>
    <property type="evidence" value="ECO:0007669"/>
    <property type="project" value="UniProtKB-KW"/>
</dbReference>
<keyword evidence="10 14" id="KW-0046">Antibiotic resistance</keyword>
<dbReference type="Proteomes" id="UP000244906">
    <property type="component" value="Unassembled WGS sequence"/>
</dbReference>
<evidence type="ECO:0000256" key="5">
    <source>
        <dbReference type="ARBA" id="ARBA00022475"/>
    </source>
</evidence>
<evidence type="ECO:0000256" key="8">
    <source>
        <dbReference type="ARBA" id="ARBA00022989"/>
    </source>
</evidence>
<evidence type="ECO:0000256" key="13">
    <source>
        <dbReference type="ARBA" id="ARBA00047594"/>
    </source>
</evidence>
<dbReference type="OrthoDB" id="9808289at2"/>
<evidence type="ECO:0000256" key="4">
    <source>
        <dbReference type="ARBA" id="ARBA00021581"/>
    </source>
</evidence>
<dbReference type="RefSeq" id="WP_116688370.1">
    <property type="nucleotide sequence ID" value="NZ_CAWNYD010000009.1"/>
</dbReference>
<dbReference type="GO" id="GO:0009252">
    <property type="term" value="P:peptidoglycan biosynthetic process"/>
    <property type="evidence" value="ECO:0007669"/>
    <property type="project" value="UniProtKB-KW"/>
</dbReference>
<dbReference type="PANTHER" id="PTHR30622:SF4">
    <property type="entry name" value="UNDECAPRENYL-DIPHOSPHATASE"/>
    <property type="match status" value="1"/>
</dbReference>
<evidence type="ECO:0000256" key="7">
    <source>
        <dbReference type="ARBA" id="ARBA00022801"/>
    </source>
</evidence>
<sequence>MELVQWIILALLQGLTEFLPISSSAHLILPSQVFGWPDQGIVFDVAVHLGSLIAVVSYFRKELLIMSKDWLQSVKLRQPAFSAESKLAWAVLLGTIPVGLIGLLLNQFISANLRSAWVIAITTVVFGLLLGKADSCCSGQRNEHQLTFKDVLIIGAAQALALVPGTSRSGITITAALFLGFSRQAAARYSFLLSIPVIVLASGFELEQMLAADMTIHWGYLILATAVSCVSAYACISIFLKLMDRISMRPFVIYRLLLGAALVGLLLSGVIR</sequence>
<dbReference type="EMBL" id="QDDL01000009">
    <property type="protein sequence ID" value="PVZ65629.1"/>
    <property type="molecule type" value="Genomic_DNA"/>
</dbReference>
<evidence type="ECO:0000256" key="12">
    <source>
        <dbReference type="ARBA" id="ARBA00032932"/>
    </source>
</evidence>
<evidence type="ECO:0000256" key="6">
    <source>
        <dbReference type="ARBA" id="ARBA00022692"/>
    </source>
</evidence>
<comment type="subcellular location">
    <subcellularLocation>
        <location evidence="1 14">Cell membrane</location>
        <topology evidence="1 14">Multi-pass membrane protein</topology>
    </subcellularLocation>
</comment>